<feature type="chain" id="PRO_5012786161" evidence="2">
    <location>
        <begin position="28"/>
        <end position="146"/>
    </location>
</feature>
<dbReference type="AlphaFoldDB" id="A0A267GY99"/>
<gene>
    <name evidence="3" type="ORF">BOX15_Mlig010865g1</name>
</gene>
<sequence length="146" mass="15585">MSTSLTHFIAVLTVLLTASQLVDLGHGCPISLTKSIVKSSFKGGQRFVNKKLYQLADKIHDPGRNTVAATTQRMAEAAANKATAKAVNKHGLARPGQLPGQLSPGKVPPQSKKVENLNKVMSGLDKVKTKVEKEAAKKAMKQAMGR</sequence>
<feature type="region of interest" description="Disordered" evidence="1">
    <location>
        <begin position="91"/>
        <end position="112"/>
    </location>
</feature>
<evidence type="ECO:0000313" key="4">
    <source>
        <dbReference type="Proteomes" id="UP000215902"/>
    </source>
</evidence>
<dbReference type="EMBL" id="NIVC01000110">
    <property type="protein sequence ID" value="PAA90414.1"/>
    <property type="molecule type" value="Genomic_DNA"/>
</dbReference>
<evidence type="ECO:0000256" key="1">
    <source>
        <dbReference type="SAM" id="MobiDB-lite"/>
    </source>
</evidence>
<organism evidence="3 4">
    <name type="scientific">Macrostomum lignano</name>
    <dbReference type="NCBI Taxonomy" id="282301"/>
    <lineage>
        <taxon>Eukaryota</taxon>
        <taxon>Metazoa</taxon>
        <taxon>Spiralia</taxon>
        <taxon>Lophotrochozoa</taxon>
        <taxon>Platyhelminthes</taxon>
        <taxon>Rhabditophora</taxon>
        <taxon>Macrostomorpha</taxon>
        <taxon>Macrostomida</taxon>
        <taxon>Macrostomidae</taxon>
        <taxon>Macrostomum</taxon>
    </lineage>
</organism>
<name>A0A267GY99_9PLAT</name>
<accession>A0A267GY99</accession>
<protein>
    <submittedName>
        <fullName evidence="3">Uncharacterized protein</fullName>
    </submittedName>
</protein>
<reference evidence="3 4" key="1">
    <citation type="submission" date="2017-06" db="EMBL/GenBank/DDBJ databases">
        <title>A platform for efficient transgenesis in Macrostomum lignano, a flatworm model organism for stem cell research.</title>
        <authorList>
            <person name="Berezikov E."/>
        </authorList>
    </citation>
    <scope>NUCLEOTIDE SEQUENCE [LARGE SCALE GENOMIC DNA]</scope>
    <source>
        <strain evidence="3">DV1</strain>
        <tissue evidence="3">Whole organism</tissue>
    </source>
</reference>
<proteinExistence type="predicted"/>
<keyword evidence="4" id="KW-1185">Reference proteome</keyword>
<feature type="signal peptide" evidence="2">
    <location>
        <begin position="1"/>
        <end position="27"/>
    </location>
</feature>
<evidence type="ECO:0000256" key="2">
    <source>
        <dbReference type="SAM" id="SignalP"/>
    </source>
</evidence>
<comment type="caution">
    <text evidence="3">The sequence shown here is derived from an EMBL/GenBank/DDBJ whole genome shotgun (WGS) entry which is preliminary data.</text>
</comment>
<evidence type="ECO:0000313" key="3">
    <source>
        <dbReference type="EMBL" id="PAA90414.1"/>
    </source>
</evidence>
<keyword evidence="2" id="KW-0732">Signal</keyword>
<dbReference type="Proteomes" id="UP000215902">
    <property type="component" value="Unassembled WGS sequence"/>
</dbReference>